<evidence type="ECO:0000313" key="3">
    <source>
        <dbReference type="EMBL" id="KAK8002050.1"/>
    </source>
</evidence>
<accession>A0ABR1R8B5</accession>
<feature type="transmembrane region" description="Helical" evidence="2">
    <location>
        <begin position="152"/>
        <end position="173"/>
    </location>
</feature>
<comment type="caution">
    <text evidence="3">The sequence shown here is derived from an EMBL/GenBank/DDBJ whole genome shotgun (WGS) entry which is preliminary data.</text>
</comment>
<keyword evidence="2" id="KW-1133">Transmembrane helix</keyword>
<evidence type="ECO:0000256" key="2">
    <source>
        <dbReference type="SAM" id="Phobius"/>
    </source>
</evidence>
<feature type="region of interest" description="Disordered" evidence="1">
    <location>
        <begin position="580"/>
        <end position="608"/>
    </location>
</feature>
<evidence type="ECO:0000313" key="4">
    <source>
        <dbReference type="Proteomes" id="UP001396898"/>
    </source>
</evidence>
<feature type="compositionally biased region" description="Basic and acidic residues" evidence="1">
    <location>
        <begin position="583"/>
        <end position="593"/>
    </location>
</feature>
<organism evidence="3 4">
    <name type="scientific">Apiospora marii</name>
    <dbReference type="NCBI Taxonomy" id="335849"/>
    <lineage>
        <taxon>Eukaryota</taxon>
        <taxon>Fungi</taxon>
        <taxon>Dikarya</taxon>
        <taxon>Ascomycota</taxon>
        <taxon>Pezizomycotina</taxon>
        <taxon>Sordariomycetes</taxon>
        <taxon>Xylariomycetidae</taxon>
        <taxon>Amphisphaeriales</taxon>
        <taxon>Apiosporaceae</taxon>
        <taxon>Apiospora</taxon>
    </lineage>
</organism>
<gene>
    <name evidence="3" type="ORF">PG991_014272</name>
</gene>
<keyword evidence="4" id="KW-1185">Reference proteome</keyword>
<keyword evidence="2" id="KW-0472">Membrane</keyword>
<proteinExistence type="predicted"/>
<protein>
    <submittedName>
        <fullName evidence="3">Uncharacterized protein</fullName>
    </submittedName>
</protein>
<feature type="transmembrane region" description="Helical" evidence="2">
    <location>
        <begin position="52"/>
        <end position="70"/>
    </location>
</feature>
<name>A0ABR1R8B5_9PEZI</name>
<dbReference type="EMBL" id="JAQQWI010000018">
    <property type="protein sequence ID" value="KAK8002050.1"/>
    <property type="molecule type" value="Genomic_DNA"/>
</dbReference>
<reference evidence="3 4" key="1">
    <citation type="submission" date="2023-01" db="EMBL/GenBank/DDBJ databases">
        <title>Analysis of 21 Apiospora genomes using comparative genomics revels a genus with tremendous synthesis potential of carbohydrate active enzymes and secondary metabolites.</title>
        <authorList>
            <person name="Sorensen T."/>
        </authorList>
    </citation>
    <scope>NUCLEOTIDE SEQUENCE [LARGE SCALE GENOMIC DNA]</scope>
    <source>
        <strain evidence="3 4">CBS 20057</strain>
    </source>
</reference>
<dbReference type="Proteomes" id="UP001396898">
    <property type="component" value="Unassembled WGS sequence"/>
</dbReference>
<evidence type="ECO:0000256" key="1">
    <source>
        <dbReference type="SAM" id="MobiDB-lite"/>
    </source>
</evidence>
<feature type="transmembrane region" description="Helical" evidence="2">
    <location>
        <begin position="90"/>
        <end position="115"/>
    </location>
</feature>
<keyword evidence="2" id="KW-0812">Transmembrane</keyword>
<sequence>MAPPGVVRMMSKRLARVSVRSAYERYDDDETSDPQPQSTSTQRVLDLLDKHGPFYGLIITTALSVLLVTANKKSWTVPDDLYRTFVNNRASVQLAIQVLANLLGLVFSGVICKLINYATRIYFQKHPVHFDVVRFWIGLCSSRMSMELPMKYILLLASFLVLMAAQSALWAGAMTPLTTAVIRNTTVTIPHYRNSSLLREYPSELDSAGPTLRTTKGLFTYSVGVMMQGGILTSAASATPIDGKARRHAKIDYSGFTYVGRSYGVGAGVGLLDEEAVLADPMAQAYTYREVGYETRVACMYNASSRFRLYKLGGADSMYIAQGYLPNSPPRDPEYSLYIGHTSDTVVAMGVAHANRPDDPRRLLAITAGDSYGNLNATQCRFEYVPRVFEVNVGLGDRNVTVTPLPDEPVAEVTADFDTQNLTFAATRQFELISNAQTTLYVSLVGNSFNASIADYVTSRTNGSDQTQAPPPGPEEATLAGLTNSITSMIDDILVGYASAQLMVGGFRESAPATVRRTALAIGQDLYIWAVFGVNTFLISVLALEAVRTGAWGRLPAFDYMDPSNLVAGSAAVVRNSIYGQRGGDRTRPRDGDYPMNDLTRPAGMAPV</sequence>